<keyword evidence="1" id="KW-0802">TPR repeat</keyword>
<dbReference type="Proteomes" id="UP000309128">
    <property type="component" value="Unassembled WGS sequence"/>
</dbReference>
<protein>
    <submittedName>
        <fullName evidence="2">Tetratricopeptide repeat protein</fullName>
    </submittedName>
</protein>
<sequence>MRTLATFAGFALIGAMIFTIVSFSVTPAPEPAAAAKPYTETLQERLKRLPGDYRGWAELASQYVDQARITGDPSYYAKAEGALDTAAKLRAGDDAVLAGQAALAAGRHEFSDAVRLAQRALDANPYSAAAYGVLADAKTQLGDLRGAERAVAKMLDLRPGVAAFARASYAAELRGDVDGARKYLEYAHKDAWLPADVAYARYYLGELALHSGDLATANDWYTKALQAYPAYTPALAGQAKAAALGGRLTEALGIYERVVERLPLPQYLIEQGETQLKAGQQPDWTLLKAQRRLFESAGVRDHLTWAEFESDHGDPQQAVKHARAEYDRNSNPVAADALAWSLYKAGQPEEALPYAKKATSTGWRNPLLSYHRAKIEQALGRSMRIDPGFDPSLSALARFS</sequence>
<feature type="repeat" description="TPR" evidence="1">
    <location>
        <begin position="198"/>
        <end position="231"/>
    </location>
</feature>
<organism evidence="2 3">
    <name type="scientific">Nonomuraea turkmeniaca</name>
    <dbReference type="NCBI Taxonomy" id="103838"/>
    <lineage>
        <taxon>Bacteria</taxon>
        <taxon>Bacillati</taxon>
        <taxon>Actinomycetota</taxon>
        <taxon>Actinomycetes</taxon>
        <taxon>Streptosporangiales</taxon>
        <taxon>Streptosporangiaceae</taxon>
        <taxon>Nonomuraea</taxon>
    </lineage>
</organism>
<keyword evidence="3" id="KW-1185">Reference proteome</keyword>
<dbReference type="InterPro" id="IPR011990">
    <property type="entry name" value="TPR-like_helical_dom_sf"/>
</dbReference>
<accession>A0A5S4FSJ0</accession>
<dbReference type="InterPro" id="IPR019734">
    <property type="entry name" value="TPR_rpt"/>
</dbReference>
<dbReference type="AlphaFoldDB" id="A0A5S4FSJ0"/>
<comment type="caution">
    <text evidence="2">The sequence shown here is derived from an EMBL/GenBank/DDBJ whole genome shotgun (WGS) entry which is preliminary data.</text>
</comment>
<dbReference type="Gene3D" id="1.25.40.10">
    <property type="entry name" value="Tetratricopeptide repeat domain"/>
    <property type="match status" value="2"/>
</dbReference>
<proteinExistence type="predicted"/>
<dbReference type="RefSeq" id="WP_138665703.1">
    <property type="nucleotide sequence ID" value="NZ_VCKY01000022.1"/>
</dbReference>
<dbReference type="EMBL" id="VCKY01000022">
    <property type="protein sequence ID" value="TMR23101.1"/>
    <property type="molecule type" value="Genomic_DNA"/>
</dbReference>
<evidence type="ECO:0000313" key="3">
    <source>
        <dbReference type="Proteomes" id="UP000309128"/>
    </source>
</evidence>
<dbReference type="PROSITE" id="PS50005">
    <property type="entry name" value="TPR"/>
    <property type="match status" value="1"/>
</dbReference>
<reference evidence="2 3" key="1">
    <citation type="submission" date="2019-05" db="EMBL/GenBank/DDBJ databases">
        <title>Draft genome sequence of Nonomuraea turkmeniaca DSM 43926.</title>
        <authorList>
            <person name="Saricaoglu S."/>
            <person name="Isik K."/>
        </authorList>
    </citation>
    <scope>NUCLEOTIDE SEQUENCE [LARGE SCALE GENOMIC DNA]</scope>
    <source>
        <strain evidence="2 3">DSM 43926</strain>
    </source>
</reference>
<dbReference type="SMART" id="SM00028">
    <property type="entry name" value="TPR"/>
    <property type="match status" value="4"/>
</dbReference>
<dbReference type="SUPFAM" id="SSF48452">
    <property type="entry name" value="TPR-like"/>
    <property type="match status" value="2"/>
</dbReference>
<name>A0A5S4FSJ0_9ACTN</name>
<dbReference type="OrthoDB" id="5477158at2"/>
<evidence type="ECO:0000313" key="2">
    <source>
        <dbReference type="EMBL" id="TMR23101.1"/>
    </source>
</evidence>
<gene>
    <name evidence="2" type="ORF">ETD86_09330</name>
</gene>
<evidence type="ECO:0000256" key="1">
    <source>
        <dbReference type="PROSITE-ProRule" id="PRU00339"/>
    </source>
</evidence>
<dbReference type="Pfam" id="PF13432">
    <property type="entry name" value="TPR_16"/>
    <property type="match status" value="2"/>
</dbReference>